<dbReference type="EMBL" id="JBCHKQ010000001">
    <property type="protein sequence ID" value="MEM5947349.1"/>
    <property type="molecule type" value="Genomic_DNA"/>
</dbReference>
<comment type="caution">
    <text evidence="1">The sequence shown here is derived from an EMBL/GenBank/DDBJ whole genome shotgun (WGS) entry which is preliminary data.</text>
</comment>
<proteinExistence type="predicted"/>
<gene>
    <name evidence="1" type="ORF">WKV44_02210</name>
</gene>
<keyword evidence="2" id="KW-1185">Reference proteome</keyword>
<evidence type="ECO:0000313" key="2">
    <source>
        <dbReference type="Proteomes" id="UP001466331"/>
    </source>
</evidence>
<sequence>MQKNREIKKWSTYWANCLKDADTKEEDTPYDPFTAQIQNNTINISLRTSLRIPTHPAYKKDGYLI</sequence>
<accession>A0ABU9U9M3</accession>
<dbReference type="RefSeq" id="WP_420068798.1">
    <property type="nucleotide sequence ID" value="NZ_JBCHKQ010000001.1"/>
</dbReference>
<reference evidence="1 2" key="1">
    <citation type="submission" date="2024-03" db="EMBL/GenBank/DDBJ databases">
        <title>Ignisphaera cupida sp. nov., a hyperthermophilic hydrolytic archaeon from a hot spring of Kamchatka, and proposal of Ignisphaeraceae fam. nov.</title>
        <authorList>
            <person name="Podosokorskaya O.A."/>
            <person name="Elcheninov A.G."/>
            <person name="Maltseva A.I."/>
            <person name="Zayulina K.S."/>
            <person name="Novikov A."/>
            <person name="Merkel A.Y."/>
        </authorList>
    </citation>
    <scope>NUCLEOTIDE SEQUENCE [LARGE SCALE GENOMIC DNA]</scope>
    <source>
        <strain evidence="1 2">38H-sp</strain>
    </source>
</reference>
<name>A0ABU9U9M3_9SPIR</name>
<evidence type="ECO:0000313" key="1">
    <source>
        <dbReference type="EMBL" id="MEM5947349.1"/>
    </source>
</evidence>
<protein>
    <submittedName>
        <fullName evidence="1">Uncharacterized protein</fullName>
    </submittedName>
</protein>
<organism evidence="1 2">
    <name type="scientific">Rarispira pelagica</name>
    <dbReference type="NCBI Taxonomy" id="3141764"/>
    <lineage>
        <taxon>Bacteria</taxon>
        <taxon>Pseudomonadati</taxon>
        <taxon>Spirochaetota</taxon>
        <taxon>Spirochaetia</taxon>
        <taxon>Winmispirales</taxon>
        <taxon>Winmispiraceae</taxon>
        <taxon>Rarispira</taxon>
    </lineage>
</organism>
<dbReference type="Proteomes" id="UP001466331">
    <property type="component" value="Unassembled WGS sequence"/>
</dbReference>